<dbReference type="PROSITE" id="PS51257">
    <property type="entry name" value="PROKAR_LIPOPROTEIN"/>
    <property type="match status" value="1"/>
</dbReference>
<dbReference type="EMBL" id="QTJU01000011">
    <property type="protein sequence ID" value="RFM26146.1"/>
    <property type="molecule type" value="Genomic_DNA"/>
</dbReference>
<protein>
    <recommendedName>
        <fullName evidence="3">Lipoprotein</fullName>
    </recommendedName>
</protein>
<reference evidence="1 2" key="1">
    <citation type="submission" date="2018-08" db="EMBL/GenBank/DDBJ databases">
        <title>Chitinophagaceae sp. K23C18032701, a novel bacterium isolated from forest soil.</title>
        <authorList>
            <person name="Wang C."/>
        </authorList>
    </citation>
    <scope>NUCLEOTIDE SEQUENCE [LARGE SCALE GENOMIC DNA]</scope>
    <source>
        <strain evidence="1 2">K23C18032701</strain>
    </source>
</reference>
<evidence type="ECO:0000313" key="2">
    <source>
        <dbReference type="Proteomes" id="UP000261284"/>
    </source>
</evidence>
<gene>
    <name evidence="1" type="ORF">DXN05_21325</name>
</gene>
<dbReference type="RefSeq" id="WP_116849325.1">
    <property type="nucleotide sequence ID" value="NZ_QTJU01000011.1"/>
</dbReference>
<accession>A0A3E1NDW2</accession>
<sequence>MKNLFRYLLGAAVCISASCGNKSNNTTATTSDSAIVPQAPAAAVSGKHCFLRVSGGENRDTASVQVSISNNEVSGTYSEAIYGKDSRKGTLKGTLKDSVITASWYFMQEGMNDTLPAVFKLGNGLLTQKTYSYDAKTGRQFVADTNRFTVGYIEVPCK</sequence>
<dbReference type="Proteomes" id="UP000261284">
    <property type="component" value="Unassembled WGS sequence"/>
</dbReference>
<keyword evidence="2" id="KW-1185">Reference proteome</keyword>
<comment type="caution">
    <text evidence="1">The sequence shown here is derived from an EMBL/GenBank/DDBJ whole genome shotgun (WGS) entry which is preliminary data.</text>
</comment>
<dbReference type="AlphaFoldDB" id="A0A3E1NDW2"/>
<name>A0A3E1NDW2_9BACT</name>
<dbReference type="OrthoDB" id="794403at2"/>
<organism evidence="1 2">
    <name type="scientific">Deminuibacter soli</name>
    <dbReference type="NCBI Taxonomy" id="2291815"/>
    <lineage>
        <taxon>Bacteria</taxon>
        <taxon>Pseudomonadati</taxon>
        <taxon>Bacteroidota</taxon>
        <taxon>Chitinophagia</taxon>
        <taxon>Chitinophagales</taxon>
        <taxon>Chitinophagaceae</taxon>
        <taxon>Deminuibacter</taxon>
    </lineage>
</organism>
<evidence type="ECO:0000313" key="1">
    <source>
        <dbReference type="EMBL" id="RFM26146.1"/>
    </source>
</evidence>
<evidence type="ECO:0008006" key="3">
    <source>
        <dbReference type="Google" id="ProtNLM"/>
    </source>
</evidence>
<proteinExistence type="predicted"/>